<evidence type="ECO:0000313" key="3">
    <source>
        <dbReference type="Proteomes" id="UP001239445"/>
    </source>
</evidence>
<feature type="compositionally biased region" description="Basic and acidic residues" evidence="1">
    <location>
        <begin position="181"/>
        <end position="191"/>
    </location>
</feature>
<evidence type="ECO:0000256" key="1">
    <source>
        <dbReference type="SAM" id="MobiDB-lite"/>
    </source>
</evidence>
<protein>
    <submittedName>
        <fullName evidence="2">Uncharacterized protein</fullName>
    </submittedName>
</protein>
<name>A0AAJ0BJR7_9PEZI</name>
<reference evidence="2" key="1">
    <citation type="submission" date="2023-06" db="EMBL/GenBank/DDBJ databases">
        <title>Genome-scale phylogeny and comparative genomics of the fungal order Sordariales.</title>
        <authorList>
            <consortium name="Lawrence Berkeley National Laboratory"/>
            <person name="Hensen N."/>
            <person name="Bonometti L."/>
            <person name="Westerberg I."/>
            <person name="Brannstrom I.O."/>
            <person name="Guillou S."/>
            <person name="Cros-Aarteil S."/>
            <person name="Calhoun S."/>
            <person name="Haridas S."/>
            <person name="Kuo A."/>
            <person name="Mondo S."/>
            <person name="Pangilinan J."/>
            <person name="Riley R."/>
            <person name="Labutti K."/>
            <person name="Andreopoulos B."/>
            <person name="Lipzen A."/>
            <person name="Chen C."/>
            <person name="Yanf M."/>
            <person name="Daum C."/>
            <person name="Ng V."/>
            <person name="Clum A."/>
            <person name="Steindorff A."/>
            <person name="Ohm R."/>
            <person name="Martin F."/>
            <person name="Silar P."/>
            <person name="Natvig D."/>
            <person name="Lalanne C."/>
            <person name="Gautier V."/>
            <person name="Ament-Velasquez S.L."/>
            <person name="Kruys A."/>
            <person name="Hutchinson M.I."/>
            <person name="Powell A.J."/>
            <person name="Barry K."/>
            <person name="Miller A.N."/>
            <person name="Grigoriev I.V."/>
            <person name="Debuchy R."/>
            <person name="Gladieux P."/>
            <person name="Thoren M.H."/>
            <person name="Johannesson H."/>
        </authorList>
    </citation>
    <scope>NUCLEOTIDE SEQUENCE</scope>
    <source>
        <strain evidence="2">PSN4</strain>
    </source>
</reference>
<accession>A0AAJ0BJR7</accession>
<dbReference type="EMBL" id="MU839828">
    <property type="protein sequence ID" value="KAK1759549.1"/>
    <property type="molecule type" value="Genomic_DNA"/>
</dbReference>
<sequence>MSSGGSVAGDSPVSRDHDLGLTSWFVTSTPERRPHDDWTPRCARLVRSIIIIIIIIIITDDPGFLRCQPQRQQSSQSVVSKARLRGRHIPFPASPGLTKTEQDDAWLAPGINPKVSRRPSYGPRLRSAQIGLRRFQSPFCHFTMPTSAYPGGFLPKQKGPQARRVARLGPGIRQKQRARRRVDEASWERPGEGGNEEPSRKQPKGSTGTALRQDPMRAMSIPNPYWSAALSEEIGPPKDEDASRMCGVEKAQSQDGSHFEPHLYSRHLHPTNPLLLRLSV</sequence>
<feature type="region of interest" description="Disordered" evidence="1">
    <location>
        <begin position="233"/>
        <end position="257"/>
    </location>
</feature>
<feature type="region of interest" description="Disordered" evidence="1">
    <location>
        <begin position="151"/>
        <end position="215"/>
    </location>
</feature>
<gene>
    <name evidence="2" type="ORF">QBC47DRAFT_357404</name>
</gene>
<keyword evidence="3" id="KW-1185">Reference proteome</keyword>
<proteinExistence type="predicted"/>
<organism evidence="2 3">
    <name type="scientific">Echria macrotheca</name>
    <dbReference type="NCBI Taxonomy" id="438768"/>
    <lineage>
        <taxon>Eukaryota</taxon>
        <taxon>Fungi</taxon>
        <taxon>Dikarya</taxon>
        <taxon>Ascomycota</taxon>
        <taxon>Pezizomycotina</taxon>
        <taxon>Sordariomycetes</taxon>
        <taxon>Sordariomycetidae</taxon>
        <taxon>Sordariales</taxon>
        <taxon>Schizotheciaceae</taxon>
        <taxon>Echria</taxon>
    </lineage>
</organism>
<dbReference type="AlphaFoldDB" id="A0AAJ0BJR7"/>
<dbReference type="Proteomes" id="UP001239445">
    <property type="component" value="Unassembled WGS sequence"/>
</dbReference>
<evidence type="ECO:0000313" key="2">
    <source>
        <dbReference type="EMBL" id="KAK1759549.1"/>
    </source>
</evidence>
<comment type="caution">
    <text evidence="2">The sequence shown here is derived from an EMBL/GenBank/DDBJ whole genome shotgun (WGS) entry which is preliminary data.</text>
</comment>